<organism evidence="3 6">
    <name type="scientific">Puccinia coronata f. sp. avenae</name>
    <dbReference type="NCBI Taxonomy" id="200324"/>
    <lineage>
        <taxon>Eukaryota</taxon>
        <taxon>Fungi</taxon>
        <taxon>Dikarya</taxon>
        <taxon>Basidiomycota</taxon>
        <taxon>Pucciniomycotina</taxon>
        <taxon>Pucciniomycetes</taxon>
        <taxon>Pucciniales</taxon>
        <taxon>Pucciniaceae</taxon>
        <taxon>Puccinia</taxon>
    </lineage>
</organism>
<evidence type="ECO:0000313" key="6">
    <source>
        <dbReference type="Proteomes" id="UP000235392"/>
    </source>
</evidence>
<dbReference type="Proteomes" id="UP000235388">
    <property type="component" value="Unassembled WGS sequence"/>
</dbReference>
<evidence type="ECO:0000313" key="2">
    <source>
        <dbReference type="EMBL" id="PLW13957.1"/>
    </source>
</evidence>
<evidence type="ECO:0000313" key="3">
    <source>
        <dbReference type="EMBL" id="PLW22345.1"/>
    </source>
</evidence>
<sequence>MEEPMANLLQDAQHLLTKPAQRFGPGIANVEFASLLFCRPHAEPRDTAEGRVASCNFTPT</sequence>
<gene>
    <name evidence="2" type="ORF">PCANC_13979</name>
    <name evidence="4" type="ORF">PCASD_06891</name>
    <name evidence="3" type="ORF">PCASD_11165</name>
    <name evidence="1" type="ORF">PCASD_23650</name>
</gene>
<dbReference type="EMBL" id="PGCI01000667">
    <property type="protein sequence ID" value="PLW22345.1"/>
    <property type="molecule type" value="Genomic_DNA"/>
</dbReference>
<keyword evidence="5" id="KW-1185">Reference proteome</keyword>
<reference evidence="5 6" key="1">
    <citation type="submission" date="2017-11" db="EMBL/GenBank/DDBJ databases">
        <title>De novo assembly and phasing of dikaryotic genomes from two isolates of Puccinia coronata f. sp. avenae, the causal agent of oat crown rust.</title>
        <authorList>
            <person name="Miller M.E."/>
            <person name="Zhang Y."/>
            <person name="Omidvar V."/>
            <person name="Sperschneider J."/>
            <person name="Schwessinger B."/>
            <person name="Raley C."/>
            <person name="Palmer J.M."/>
            <person name="Garnica D."/>
            <person name="Upadhyaya N."/>
            <person name="Rathjen J."/>
            <person name="Taylor J.M."/>
            <person name="Park R.F."/>
            <person name="Dodds P.N."/>
            <person name="Hirsch C.D."/>
            <person name="Kianian S.F."/>
            <person name="Figueroa M."/>
        </authorList>
    </citation>
    <scope>NUCLEOTIDE SEQUENCE [LARGE SCALE GENOMIC DNA]</scope>
    <source>
        <strain evidence="2">12NC29</strain>
        <strain evidence="3">12SD80</strain>
    </source>
</reference>
<accession>A0A2N5TA28</accession>
<protein>
    <submittedName>
        <fullName evidence="3">Uncharacterized protein</fullName>
    </submittedName>
</protein>
<evidence type="ECO:0000313" key="4">
    <source>
        <dbReference type="EMBL" id="PLW42750.1"/>
    </source>
</evidence>
<dbReference type="EMBL" id="PGCI01001285">
    <property type="protein sequence ID" value="PLW05862.1"/>
    <property type="molecule type" value="Genomic_DNA"/>
</dbReference>
<evidence type="ECO:0000313" key="5">
    <source>
        <dbReference type="Proteomes" id="UP000235388"/>
    </source>
</evidence>
<comment type="caution">
    <text evidence="3">The sequence shown here is derived from an EMBL/GenBank/DDBJ whole genome shotgun (WGS) entry which is preliminary data.</text>
</comment>
<dbReference type="AlphaFoldDB" id="A0A2N5TA28"/>
<name>A0A2N5TA28_9BASI</name>
<dbReference type="Proteomes" id="UP000235392">
    <property type="component" value="Unassembled WGS sequence"/>
</dbReference>
<dbReference type="EMBL" id="PGCI01000075">
    <property type="protein sequence ID" value="PLW42750.1"/>
    <property type="molecule type" value="Genomic_DNA"/>
</dbReference>
<evidence type="ECO:0000313" key="1">
    <source>
        <dbReference type="EMBL" id="PLW05862.1"/>
    </source>
</evidence>
<proteinExistence type="predicted"/>
<dbReference type="EMBL" id="PGCJ01000934">
    <property type="protein sequence ID" value="PLW13957.1"/>
    <property type="molecule type" value="Genomic_DNA"/>
</dbReference>